<keyword evidence="3" id="KW-1185">Reference proteome</keyword>
<keyword evidence="1" id="KW-0732">Signal</keyword>
<sequence length="188" mass="19475">MKPLSDTALARALTLACATLALLAAPAARALPDLVVLVRHAEKATDPASDPGLSDAGQQRAQALADAVRGLRINAVITTQYQRTRATAAPVVQALGLTPQVVETRRGDLPGHVQAVADAVREHTGAVLVVGHSNTVPALLAALGGPRLPDLCETSFQHVFVLQPGGTAPRWAHWTYGAPSGAPEAQCQ</sequence>
<dbReference type="InterPro" id="IPR013078">
    <property type="entry name" value="His_Pase_superF_clade-1"/>
</dbReference>
<evidence type="ECO:0000313" key="2">
    <source>
        <dbReference type="EMBL" id="MFG6468646.1"/>
    </source>
</evidence>
<dbReference type="EMBL" id="JBIGIB010000005">
    <property type="protein sequence ID" value="MFG6468646.1"/>
    <property type="molecule type" value="Genomic_DNA"/>
</dbReference>
<accession>A0ABW7H350</accession>
<dbReference type="SMART" id="SM00855">
    <property type="entry name" value="PGAM"/>
    <property type="match status" value="1"/>
</dbReference>
<dbReference type="SUPFAM" id="SSF53254">
    <property type="entry name" value="Phosphoglycerate mutase-like"/>
    <property type="match status" value="1"/>
</dbReference>
<protein>
    <submittedName>
        <fullName evidence="2">SixA phosphatase family protein</fullName>
    </submittedName>
</protein>
<dbReference type="Gene3D" id="3.40.50.1240">
    <property type="entry name" value="Phosphoglycerate mutase-like"/>
    <property type="match status" value="1"/>
</dbReference>
<evidence type="ECO:0000256" key="1">
    <source>
        <dbReference type="SAM" id="SignalP"/>
    </source>
</evidence>
<proteinExistence type="predicted"/>
<dbReference type="InterPro" id="IPR029033">
    <property type="entry name" value="His_PPase_superfam"/>
</dbReference>
<feature type="chain" id="PRO_5045380685" evidence="1">
    <location>
        <begin position="31"/>
        <end position="188"/>
    </location>
</feature>
<organism evidence="2 3">
    <name type="scientific">Pelomonas baiyunensis</name>
    <dbReference type="NCBI Taxonomy" id="3299026"/>
    <lineage>
        <taxon>Bacteria</taxon>
        <taxon>Pseudomonadati</taxon>
        <taxon>Pseudomonadota</taxon>
        <taxon>Betaproteobacteria</taxon>
        <taxon>Burkholderiales</taxon>
        <taxon>Sphaerotilaceae</taxon>
        <taxon>Roseateles</taxon>
    </lineage>
</organism>
<feature type="signal peptide" evidence="1">
    <location>
        <begin position="1"/>
        <end position="30"/>
    </location>
</feature>
<dbReference type="CDD" id="cd07040">
    <property type="entry name" value="HP"/>
    <property type="match status" value="1"/>
</dbReference>
<evidence type="ECO:0000313" key="3">
    <source>
        <dbReference type="Proteomes" id="UP001606303"/>
    </source>
</evidence>
<name>A0ABW7H350_9BURK</name>
<dbReference type="Pfam" id="PF00300">
    <property type="entry name" value="His_Phos_1"/>
    <property type="match status" value="1"/>
</dbReference>
<comment type="caution">
    <text evidence="2">The sequence shown here is derived from an EMBL/GenBank/DDBJ whole genome shotgun (WGS) entry which is preliminary data.</text>
</comment>
<dbReference type="Proteomes" id="UP001606303">
    <property type="component" value="Unassembled WGS sequence"/>
</dbReference>
<dbReference type="RefSeq" id="WP_394386904.1">
    <property type="nucleotide sequence ID" value="NZ_JBIGIB010000005.1"/>
</dbReference>
<gene>
    <name evidence="2" type="ORF">ACG01O_18635</name>
</gene>
<reference evidence="2 3" key="1">
    <citation type="submission" date="2024-08" db="EMBL/GenBank/DDBJ databases">
        <authorList>
            <person name="Lu H."/>
        </authorList>
    </citation>
    <scope>NUCLEOTIDE SEQUENCE [LARGE SCALE GENOMIC DNA]</scope>
    <source>
        <strain evidence="2 3">BYS87W</strain>
    </source>
</reference>